<name>A0A072UJA4_MEDTR</name>
<dbReference type="Proteomes" id="UP000002051">
    <property type="component" value="Chromosome 6"/>
</dbReference>
<evidence type="ECO:0000313" key="3">
    <source>
        <dbReference type="Proteomes" id="UP000002051"/>
    </source>
</evidence>
<reference evidence="1 3" key="1">
    <citation type="journal article" date="2011" name="Nature">
        <title>The Medicago genome provides insight into the evolution of rhizobial symbioses.</title>
        <authorList>
            <person name="Young N.D."/>
            <person name="Debelle F."/>
            <person name="Oldroyd G.E."/>
            <person name="Geurts R."/>
            <person name="Cannon S.B."/>
            <person name="Udvardi M.K."/>
            <person name="Benedito V.A."/>
            <person name="Mayer K.F."/>
            <person name="Gouzy J."/>
            <person name="Schoof H."/>
            <person name="Van de Peer Y."/>
            <person name="Proost S."/>
            <person name="Cook D.R."/>
            <person name="Meyers B.C."/>
            <person name="Spannagl M."/>
            <person name="Cheung F."/>
            <person name="De Mita S."/>
            <person name="Krishnakumar V."/>
            <person name="Gundlach H."/>
            <person name="Zhou S."/>
            <person name="Mudge J."/>
            <person name="Bharti A.K."/>
            <person name="Murray J.D."/>
            <person name="Naoumkina M.A."/>
            <person name="Rosen B."/>
            <person name="Silverstein K.A."/>
            <person name="Tang H."/>
            <person name="Rombauts S."/>
            <person name="Zhao P.X."/>
            <person name="Zhou P."/>
            <person name="Barbe V."/>
            <person name="Bardou P."/>
            <person name="Bechner M."/>
            <person name="Bellec A."/>
            <person name="Berger A."/>
            <person name="Berges H."/>
            <person name="Bidwell S."/>
            <person name="Bisseling T."/>
            <person name="Choisne N."/>
            <person name="Couloux A."/>
            <person name="Denny R."/>
            <person name="Deshpande S."/>
            <person name="Dai X."/>
            <person name="Doyle J.J."/>
            <person name="Dudez A.M."/>
            <person name="Farmer A.D."/>
            <person name="Fouteau S."/>
            <person name="Franken C."/>
            <person name="Gibelin C."/>
            <person name="Gish J."/>
            <person name="Goldstein S."/>
            <person name="Gonzalez A.J."/>
            <person name="Green P.J."/>
            <person name="Hallab A."/>
            <person name="Hartog M."/>
            <person name="Hua A."/>
            <person name="Humphray S.J."/>
            <person name="Jeong D.H."/>
            <person name="Jing Y."/>
            <person name="Jocker A."/>
            <person name="Kenton S.M."/>
            <person name="Kim D.J."/>
            <person name="Klee K."/>
            <person name="Lai H."/>
            <person name="Lang C."/>
            <person name="Lin S."/>
            <person name="Macmil S.L."/>
            <person name="Magdelenat G."/>
            <person name="Matthews L."/>
            <person name="McCorrison J."/>
            <person name="Monaghan E.L."/>
            <person name="Mun J.H."/>
            <person name="Najar F.Z."/>
            <person name="Nicholson C."/>
            <person name="Noirot C."/>
            <person name="O'Bleness M."/>
            <person name="Paule C.R."/>
            <person name="Poulain J."/>
            <person name="Prion F."/>
            <person name="Qin B."/>
            <person name="Qu C."/>
            <person name="Retzel E.F."/>
            <person name="Riddle C."/>
            <person name="Sallet E."/>
            <person name="Samain S."/>
            <person name="Samson N."/>
            <person name="Sanders I."/>
            <person name="Saurat O."/>
            <person name="Scarpelli C."/>
            <person name="Schiex T."/>
            <person name="Segurens B."/>
            <person name="Severin A.J."/>
            <person name="Sherrier D.J."/>
            <person name="Shi R."/>
            <person name="Sims S."/>
            <person name="Singer S.R."/>
            <person name="Sinharoy S."/>
            <person name="Sterck L."/>
            <person name="Viollet A."/>
            <person name="Wang B.B."/>
            <person name="Wang K."/>
            <person name="Wang M."/>
            <person name="Wang X."/>
            <person name="Warfsmann J."/>
            <person name="Weissenbach J."/>
            <person name="White D.D."/>
            <person name="White J.D."/>
            <person name="Wiley G.B."/>
            <person name="Wincker P."/>
            <person name="Xing Y."/>
            <person name="Yang L."/>
            <person name="Yao Z."/>
            <person name="Ying F."/>
            <person name="Zhai J."/>
            <person name="Zhou L."/>
            <person name="Zuber A."/>
            <person name="Denarie J."/>
            <person name="Dixon R.A."/>
            <person name="May G.D."/>
            <person name="Schwartz D.C."/>
            <person name="Rogers J."/>
            <person name="Quetier F."/>
            <person name="Town C.D."/>
            <person name="Roe B.A."/>
        </authorList>
    </citation>
    <scope>NUCLEOTIDE SEQUENCE [LARGE SCALE GENOMIC DNA]</scope>
    <source>
        <strain evidence="1">A17</strain>
        <strain evidence="2 3">cv. Jemalong A17</strain>
    </source>
</reference>
<dbReference type="AlphaFoldDB" id="A0A072UJA4"/>
<gene>
    <name evidence="1" type="ordered locus">MTR_6g036477</name>
</gene>
<dbReference type="EnsemblPlants" id="KEH25865">
    <property type="protein sequence ID" value="KEH25865"/>
    <property type="gene ID" value="MTR_6g036477"/>
</dbReference>
<dbReference type="EMBL" id="CM001222">
    <property type="protein sequence ID" value="KEH25865.1"/>
    <property type="molecule type" value="Genomic_DNA"/>
</dbReference>
<keyword evidence="3" id="KW-1185">Reference proteome</keyword>
<evidence type="ECO:0000313" key="2">
    <source>
        <dbReference type="EnsemblPlants" id="KEH25865"/>
    </source>
</evidence>
<proteinExistence type="predicted"/>
<dbReference type="HOGENOM" id="CLU_3090290_0_0_1"/>
<sequence length="52" mass="6000">MNMIKNMKVLCNSTKDFKSRFTTKSKWCSGNQSGATVAWWTNNPHVLRLKPL</sequence>
<accession>A0A072UJA4</accession>
<organism evidence="1 3">
    <name type="scientific">Medicago truncatula</name>
    <name type="common">Barrel medic</name>
    <name type="synonym">Medicago tribuloides</name>
    <dbReference type="NCBI Taxonomy" id="3880"/>
    <lineage>
        <taxon>Eukaryota</taxon>
        <taxon>Viridiplantae</taxon>
        <taxon>Streptophyta</taxon>
        <taxon>Embryophyta</taxon>
        <taxon>Tracheophyta</taxon>
        <taxon>Spermatophyta</taxon>
        <taxon>Magnoliopsida</taxon>
        <taxon>eudicotyledons</taxon>
        <taxon>Gunneridae</taxon>
        <taxon>Pentapetalae</taxon>
        <taxon>rosids</taxon>
        <taxon>fabids</taxon>
        <taxon>Fabales</taxon>
        <taxon>Fabaceae</taxon>
        <taxon>Papilionoideae</taxon>
        <taxon>50 kb inversion clade</taxon>
        <taxon>NPAAA clade</taxon>
        <taxon>Hologalegina</taxon>
        <taxon>IRL clade</taxon>
        <taxon>Trifolieae</taxon>
        <taxon>Medicago</taxon>
    </lineage>
</organism>
<protein>
    <submittedName>
        <fullName evidence="1 2">Uncharacterized protein</fullName>
    </submittedName>
</protein>
<reference evidence="1 3" key="2">
    <citation type="journal article" date="2014" name="BMC Genomics">
        <title>An improved genome release (version Mt4.0) for the model legume Medicago truncatula.</title>
        <authorList>
            <person name="Tang H."/>
            <person name="Krishnakumar V."/>
            <person name="Bidwell S."/>
            <person name="Rosen B."/>
            <person name="Chan A."/>
            <person name="Zhou S."/>
            <person name="Gentzbittel L."/>
            <person name="Childs K.L."/>
            <person name="Yandell M."/>
            <person name="Gundlach H."/>
            <person name="Mayer K.F."/>
            <person name="Schwartz D.C."/>
            <person name="Town C.D."/>
        </authorList>
    </citation>
    <scope>GENOME REANNOTATION</scope>
    <source>
        <strain evidence="1">A17</strain>
        <strain evidence="2 3">cv. Jemalong A17</strain>
    </source>
</reference>
<reference evidence="2" key="3">
    <citation type="submission" date="2015-04" db="UniProtKB">
        <authorList>
            <consortium name="EnsemblPlants"/>
        </authorList>
    </citation>
    <scope>IDENTIFICATION</scope>
    <source>
        <strain evidence="2">cv. Jemalong A17</strain>
    </source>
</reference>
<evidence type="ECO:0000313" key="1">
    <source>
        <dbReference type="EMBL" id="KEH25865.1"/>
    </source>
</evidence>